<evidence type="ECO:0000256" key="1">
    <source>
        <dbReference type="SAM" id="Phobius"/>
    </source>
</evidence>
<dbReference type="RefSeq" id="WP_100865974.1">
    <property type="nucleotide sequence ID" value="NZ_PHUF01000002.1"/>
</dbReference>
<keyword evidence="3" id="KW-1185">Reference proteome</keyword>
<dbReference type="AlphaFoldDB" id="A0A2N0I2Y3"/>
<name>A0A2N0I2Y3_9SPHN</name>
<protein>
    <submittedName>
        <fullName evidence="2">Putative secreted protein</fullName>
    </submittedName>
</protein>
<gene>
    <name evidence="2" type="ORF">B0I00_0746</name>
</gene>
<evidence type="ECO:0000313" key="2">
    <source>
        <dbReference type="EMBL" id="PKB25544.1"/>
    </source>
</evidence>
<proteinExistence type="predicted"/>
<sequence>MKLTSIIAIFALFWVLAAFLVLPFGVRTHDEAGEAKVPGQADSAPVIFRPWRVAKRATILAVILFAAFFANYRFGWITMDMFDFYSR</sequence>
<comment type="caution">
    <text evidence="2">The sequence shown here is derived from an EMBL/GenBank/DDBJ whole genome shotgun (WGS) entry which is preliminary data.</text>
</comment>
<keyword evidence="1" id="KW-1133">Transmembrane helix</keyword>
<dbReference type="OrthoDB" id="9804637at2"/>
<keyword evidence="1" id="KW-0472">Membrane</keyword>
<evidence type="ECO:0000313" key="3">
    <source>
        <dbReference type="Proteomes" id="UP000232587"/>
    </source>
</evidence>
<keyword evidence="1" id="KW-0812">Transmembrane</keyword>
<reference evidence="2 3" key="1">
    <citation type="submission" date="2017-11" db="EMBL/GenBank/DDBJ databases">
        <title>Genomic Encyclopedia of Type Strains, Phase III (KMG-III): the genomes of soil and plant-associated and newly described type strains.</title>
        <authorList>
            <person name="Whitman W."/>
        </authorList>
    </citation>
    <scope>NUCLEOTIDE SEQUENCE [LARGE SCALE GENOMIC DNA]</scope>
    <source>
        <strain evidence="2 3">CGMCC 1.12274</strain>
    </source>
</reference>
<dbReference type="Pfam" id="PF07330">
    <property type="entry name" value="DUF1467"/>
    <property type="match status" value="1"/>
</dbReference>
<dbReference type="Proteomes" id="UP000232587">
    <property type="component" value="Unassembled WGS sequence"/>
</dbReference>
<accession>A0A2N0I2Y3</accession>
<feature type="transmembrane region" description="Helical" evidence="1">
    <location>
        <begin position="57"/>
        <end position="77"/>
    </location>
</feature>
<dbReference type="EMBL" id="PHUF01000002">
    <property type="protein sequence ID" value="PKB25544.1"/>
    <property type="molecule type" value="Genomic_DNA"/>
</dbReference>
<organism evidence="2 3">
    <name type="scientific">Novosphingobium kunmingense</name>
    <dbReference type="NCBI Taxonomy" id="1211806"/>
    <lineage>
        <taxon>Bacteria</taxon>
        <taxon>Pseudomonadati</taxon>
        <taxon>Pseudomonadota</taxon>
        <taxon>Alphaproteobacteria</taxon>
        <taxon>Sphingomonadales</taxon>
        <taxon>Sphingomonadaceae</taxon>
        <taxon>Novosphingobium</taxon>
    </lineage>
</organism>
<feature type="transmembrane region" description="Helical" evidence="1">
    <location>
        <begin position="6"/>
        <end position="26"/>
    </location>
</feature>
<dbReference type="InterPro" id="IPR009935">
    <property type="entry name" value="DUF1467"/>
</dbReference>